<proteinExistence type="predicted"/>
<dbReference type="PROSITE" id="PS51294">
    <property type="entry name" value="HTH_MYB"/>
    <property type="match status" value="1"/>
</dbReference>
<evidence type="ECO:0000259" key="2">
    <source>
        <dbReference type="PROSITE" id="PS50090"/>
    </source>
</evidence>
<dbReference type="PANTHER" id="PTHR46993">
    <property type="entry name" value="MYB TRANSCRIPTION FACTOR"/>
    <property type="match status" value="1"/>
</dbReference>
<dbReference type="InterPro" id="IPR009057">
    <property type="entry name" value="Homeodomain-like_sf"/>
</dbReference>
<keyword evidence="5" id="KW-1185">Reference proteome</keyword>
<protein>
    <submittedName>
        <fullName evidence="4">G947 protein</fullName>
    </submittedName>
</protein>
<feature type="compositionally biased region" description="Low complexity" evidence="1">
    <location>
        <begin position="411"/>
        <end position="425"/>
    </location>
</feature>
<dbReference type="PANTHER" id="PTHR46993:SF6">
    <property type="entry name" value="MYB TRANSCRIPTION FACTOR"/>
    <property type="match status" value="1"/>
</dbReference>
<feature type="domain" description="Myb-like" evidence="2">
    <location>
        <begin position="345"/>
        <end position="400"/>
    </location>
</feature>
<feature type="domain" description="HTH myb-type" evidence="3">
    <location>
        <begin position="345"/>
        <end position="404"/>
    </location>
</feature>
<dbReference type="PROSITE" id="PS50090">
    <property type="entry name" value="MYB_LIKE"/>
    <property type="match status" value="1"/>
</dbReference>
<comment type="caution">
    <text evidence="4">The sequence shown here is derived from an EMBL/GenBank/DDBJ whole genome shotgun (WGS) entry which is preliminary data.</text>
</comment>
<evidence type="ECO:0000259" key="3">
    <source>
        <dbReference type="PROSITE" id="PS51294"/>
    </source>
</evidence>
<evidence type="ECO:0000256" key="1">
    <source>
        <dbReference type="SAM" id="MobiDB-lite"/>
    </source>
</evidence>
<dbReference type="CDD" id="cd11660">
    <property type="entry name" value="SANT_TRF"/>
    <property type="match status" value="1"/>
</dbReference>
<accession>A0ABP1FKN6</accession>
<feature type="region of interest" description="Disordered" evidence="1">
    <location>
        <begin position="452"/>
        <end position="497"/>
    </location>
</feature>
<sequence>MGSTAEQWALEFLLDQDGLSEGIVRELYEHLSGGGEPLSKTIQARLLLRVLREHAANISEATLNALNCLAATSSDIKSHYSPHANLQNLLPSLDLYLLAKTELVLQTLRGGSVPEVLASGAPNHALNRFFAVSDPSNPGGAPDIPEAEVQRRDELAIGLTTAEGANALLEKYTKEAVEAAMQAYVLEGRQAMGPSYLKTVELHVAQGIYDPYAVEGLHAQDRYKRQRVGMPGSNADVAAAATITDLQQASKALQGKGGMDPFPAAMQAAGGQMAYQGAVHPDGTPIQGMPDGMQGRTMAWDTPADMMGPDGMPRQDLALIGPNGEPLTEDGSMGGKTPKNRTGGGKRRRNGRWSPAETNALITLVRQFGKGKWKKILEEGGPVFNNRSQVDLKDKWRNLERQGVVGPADSGPAALPGGAQQGQQPNGSVMPQDGQQGLDVQHLEQQQLTHQQLEHVQQHPHMMDQQHHHHQQHPHHMLDQHGQPHMGHEQGPQHGDGSEMLAMEGGHDMGGLPEGIAAQPVNISVNM</sequence>
<dbReference type="InterPro" id="IPR001005">
    <property type="entry name" value="SANT/Myb"/>
</dbReference>
<dbReference type="SMART" id="SM00717">
    <property type="entry name" value="SANT"/>
    <property type="match status" value="1"/>
</dbReference>
<dbReference type="Proteomes" id="UP001497392">
    <property type="component" value="Unassembled WGS sequence"/>
</dbReference>
<evidence type="ECO:0000313" key="5">
    <source>
        <dbReference type="Proteomes" id="UP001497392"/>
    </source>
</evidence>
<dbReference type="EMBL" id="CAXHTA020000002">
    <property type="protein sequence ID" value="CAL5219165.1"/>
    <property type="molecule type" value="Genomic_DNA"/>
</dbReference>
<organism evidence="4 5">
    <name type="scientific">Coccomyxa viridis</name>
    <dbReference type="NCBI Taxonomy" id="1274662"/>
    <lineage>
        <taxon>Eukaryota</taxon>
        <taxon>Viridiplantae</taxon>
        <taxon>Chlorophyta</taxon>
        <taxon>core chlorophytes</taxon>
        <taxon>Trebouxiophyceae</taxon>
        <taxon>Trebouxiophyceae incertae sedis</taxon>
        <taxon>Coccomyxaceae</taxon>
        <taxon>Coccomyxa</taxon>
    </lineage>
</organism>
<reference evidence="4 5" key="1">
    <citation type="submission" date="2024-06" db="EMBL/GenBank/DDBJ databases">
        <authorList>
            <person name="Kraege A."/>
            <person name="Thomma B."/>
        </authorList>
    </citation>
    <scope>NUCLEOTIDE SEQUENCE [LARGE SCALE GENOMIC DNA]</scope>
</reference>
<dbReference type="Pfam" id="PF00249">
    <property type="entry name" value="Myb_DNA-binding"/>
    <property type="match status" value="1"/>
</dbReference>
<feature type="region of interest" description="Disordered" evidence="1">
    <location>
        <begin position="322"/>
        <end position="355"/>
    </location>
</feature>
<feature type="region of interest" description="Disordered" evidence="1">
    <location>
        <begin position="403"/>
        <end position="434"/>
    </location>
</feature>
<name>A0ABP1FKN6_9CHLO</name>
<dbReference type="InterPro" id="IPR017930">
    <property type="entry name" value="Myb_dom"/>
</dbReference>
<dbReference type="SUPFAM" id="SSF46689">
    <property type="entry name" value="Homeodomain-like"/>
    <property type="match status" value="1"/>
</dbReference>
<gene>
    <name evidence="4" type="primary">g947</name>
    <name evidence="4" type="ORF">VP750_LOCUS824</name>
</gene>
<evidence type="ECO:0000313" key="4">
    <source>
        <dbReference type="EMBL" id="CAL5219165.1"/>
    </source>
</evidence>
<dbReference type="Gene3D" id="1.10.246.220">
    <property type="match status" value="1"/>
</dbReference>
<feature type="compositionally biased region" description="Basic and acidic residues" evidence="1">
    <location>
        <begin position="452"/>
        <end position="466"/>
    </location>
</feature>